<sequence>MSKQAKSQKFHMTTGLIMVLVFVGVLIAFFSPIFNGHNGLDYLDSLYNSISKNSAYYIPELNKQAAKYDGTKLEATLTLPDADTAAQAALLFAGAGAQAAAEGDKLKINGDLGKVFASTLTDTESMYHNQGDKLAARYQGKDARLMLYTWWRSYAALEKALNRQKNFAQAKFVAVVQAKAVEMTYNYYGIEPQSIGERWLIVAISLLFYVVYTLWYGFGVMYMFEGAGYQLEH</sequence>
<name>A0AAU9E831_9BACT</name>
<evidence type="ECO:0000313" key="2">
    <source>
        <dbReference type="EMBL" id="BEQ13080.1"/>
    </source>
</evidence>
<dbReference type="EMBL" id="AP028679">
    <property type="protein sequence ID" value="BEQ13080.1"/>
    <property type="molecule type" value="Genomic_DNA"/>
</dbReference>
<evidence type="ECO:0000313" key="3">
    <source>
        <dbReference type="Proteomes" id="UP001366166"/>
    </source>
</evidence>
<dbReference type="Proteomes" id="UP001366166">
    <property type="component" value="Chromosome"/>
</dbReference>
<feature type="transmembrane region" description="Helical" evidence="1">
    <location>
        <begin position="199"/>
        <end position="224"/>
    </location>
</feature>
<reference evidence="3" key="1">
    <citation type="journal article" date="2023" name="Arch. Microbiol.">
        <title>Desulfoferula mesophilus gen. nov. sp. nov., a mesophilic sulfate-reducing bacterium isolated from a brackish lake sediment.</title>
        <authorList>
            <person name="Watanabe T."/>
            <person name="Yabe T."/>
            <person name="Tsuji J.M."/>
            <person name="Fukui M."/>
        </authorList>
    </citation>
    <scope>NUCLEOTIDE SEQUENCE [LARGE SCALE GENOMIC DNA]</scope>
    <source>
        <strain evidence="3">12FAK</strain>
    </source>
</reference>
<protein>
    <submittedName>
        <fullName evidence="2">Uncharacterized protein</fullName>
    </submittedName>
</protein>
<keyword evidence="1" id="KW-0472">Membrane</keyword>
<keyword evidence="1" id="KW-0812">Transmembrane</keyword>
<accession>A0AAU9E831</accession>
<dbReference type="RefSeq" id="WP_338604360.1">
    <property type="nucleotide sequence ID" value="NZ_AP028679.1"/>
</dbReference>
<organism evidence="2 3">
    <name type="scientific">Desulfoferula mesophila</name>
    <dbReference type="NCBI Taxonomy" id="3058419"/>
    <lineage>
        <taxon>Bacteria</taxon>
        <taxon>Pseudomonadati</taxon>
        <taxon>Thermodesulfobacteriota</taxon>
        <taxon>Desulfarculia</taxon>
        <taxon>Desulfarculales</taxon>
        <taxon>Desulfarculaceae</taxon>
        <taxon>Desulfoferula</taxon>
    </lineage>
</organism>
<evidence type="ECO:0000256" key="1">
    <source>
        <dbReference type="SAM" id="Phobius"/>
    </source>
</evidence>
<keyword evidence="3" id="KW-1185">Reference proteome</keyword>
<dbReference type="AlphaFoldDB" id="A0AAU9E831"/>
<feature type="transmembrane region" description="Helical" evidence="1">
    <location>
        <begin position="12"/>
        <end position="34"/>
    </location>
</feature>
<dbReference type="KEGG" id="dmp:FAK_01460"/>
<keyword evidence="1" id="KW-1133">Transmembrane helix</keyword>
<proteinExistence type="predicted"/>
<gene>
    <name evidence="2" type="ORF">FAK_01460</name>
</gene>